<name>M0N8C7_9EURY</name>
<protein>
    <submittedName>
        <fullName evidence="2">Uncharacterized protein</fullName>
    </submittedName>
</protein>
<evidence type="ECO:0000256" key="1">
    <source>
        <dbReference type="SAM" id="Phobius"/>
    </source>
</evidence>
<dbReference type="STRING" id="1227456.C450_06762"/>
<comment type="caution">
    <text evidence="2">The sequence shown here is derived from an EMBL/GenBank/DDBJ whole genome shotgun (WGS) entry which is preliminary data.</text>
</comment>
<keyword evidence="1" id="KW-1133">Transmembrane helix</keyword>
<evidence type="ECO:0000313" key="3">
    <source>
        <dbReference type="Proteomes" id="UP000011625"/>
    </source>
</evidence>
<keyword evidence="1" id="KW-0472">Membrane</keyword>
<gene>
    <name evidence="2" type="ORF">C450_06762</name>
</gene>
<sequence>MKPLTKRIDESRFDRPISIVRAIVHELRTEKVTFMAGSIAYHAFVSMLPLLVLVLTIISTVG</sequence>
<reference evidence="2 3" key="1">
    <citation type="journal article" date="2014" name="PLoS Genet.">
        <title>Phylogenetically driven sequencing of extremely halophilic archaea reveals strategies for static and dynamic osmo-response.</title>
        <authorList>
            <person name="Becker E.A."/>
            <person name="Seitzer P.M."/>
            <person name="Tritt A."/>
            <person name="Larsen D."/>
            <person name="Krusor M."/>
            <person name="Yao A.I."/>
            <person name="Wu D."/>
            <person name="Madern D."/>
            <person name="Eisen J.A."/>
            <person name="Darling A.E."/>
            <person name="Facciotti M.T."/>
        </authorList>
    </citation>
    <scope>NUCLEOTIDE SEQUENCE [LARGE SCALE GENOMIC DNA]</scope>
    <source>
        <strain evidence="2 3">DSM 8989</strain>
    </source>
</reference>
<feature type="transmembrane region" description="Helical" evidence="1">
    <location>
        <begin position="39"/>
        <end position="61"/>
    </location>
</feature>
<dbReference type="Proteomes" id="UP000011625">
    <property type="component" value="Unassembled WGS sequence"/>
</dbReference>
<accession>M0N8C7</accession>
<keyword evidence="1" id="KW-0812">Transmembrane</keyword>
<proteinExistence type="predicted"/>
<organism evidence="2 3">
    <name type="scientific">Halococcus salifodinae DSM 8989</name>
    <dbReference type="NCBI Taxonomy" id="1227456"/>
    <lineage>
        <taxon>Archaea</taxon>
        <taxon>Methanobacteriati</taxon>
        <taxon>Methanobacteriota</taxon>
        <taxon>Stenosarchaea group</taxon>
        <taxon>Halobacteria</taxon>
        <taxon>Halobacteriales</taxon>
        <taxon>Halococcaceae</taxon>
        <taxon>Halococcus</taxon>
    </lineage>
</organism>
<evidence type="ECO:0000313" key="2">
    <source>
        <dbReference type="EMBL" id="EMA54212.1"/>
    </source>
</evidence>
<keyword evidence="3" id="KW-1185">Reference proteome</keyword>
<dbReference type="EMBL" id="AOME01000032">
    <property type="protein sequence ID" value="EMA54212.1"/>
    <property type="molecule type" value="Genomic_DNA"/>
</dbReference>
<feature type="non-terminal residue" evidence="2">
    <location>
        <position position="62"/>
    </location>
</feature>
<dbReference type="AlphaFoldDB" id="M0N8C7"/>